<keyword evidence="8" id="KW-0723">Serine/threonine-protein kinase</keyword>
<dbReference type="Gene3D" id="3.80.10.10">
    <property type="entry name" value="Ribonuclease Inhibitor"/>
    <property type="match status" value="1"/>
</dbReference>
<evidence type="ECO:0000256" key="7">
    <source>
        <dbReference type="ARBA" id="ARBA00023180"/>
    </source>
</evidence>
<dbReference type="EMBL" id="PDCK01000041">
    <property type="protein sequence ID" value="PRQ42964.1"/>
    <property type="molecule type" value="Genomic_DNA"/>
</dbReference>
<gene>
    <name evidence="8" type="ORF">RchiOBHm_Chr3g0463321</name>
</gene>
<evidence type="ECO:0000256" key="1">
    <source>
        <dbReference type="ARBA" id="ARBA00004479"/>
    </source>
</evidence>
<keyword evidence="6" id="KW-0675">Receptor</keyword>
<reference evidence="8 9" key="1">
    <citation type="journal article" date="2018" name="Nat. Genet.">
        <title>The Rosa genome provides new insights in the design of modern roses.</title>
        <authorList>
            <person name="Bendahmane M."/>
        </authorList>
    </citation>
    <scope>NUCLEOTIDE SEQUENCE [LARGE SCALE GENOMIC DNA]</scope>
    <source>
        <strain evidence="9">cv. Old Blush</strain>
    </source>
</reference>
<comment type="subcellular location">
    <subcellularLocation>
        <location evidence="1">Membrane</location>
        <topology evidence="1">Single-pass type I membrane protein</topology>
    </subcellularLocation>
</comment>
<evidence type="ECO:0000313" key="8">
    <source>
        <dbReference type="EMBL" id="PRQ42964.1"/>
    </source>
</evidence>
<keyword evidence="8" id="KW-0808">Transferase</keyword>
<sequence length="106" mass="11831">MEGPLFNLTSVWLIDLHSNMLQGQILLFLSPFIYYLDYSENNFSSSMLTDIGEYFSDGTAFFSISSNNLSGIIPESICNSPYLEVLDMSNNSFTGTVPQCVTTMTQ</sequence>
<keyword evidence="5" id="KW-0472">Membrane</keyword>
<dbReference type="EC" id="2.7.11.1" evidence="8"/>
<protein>
    <submittedName>
        <fullName evidence="8">Putative non-specific serine/threonine protein kinase</fullName>
        <ecNumber evidence="8">2.7.11.1</ecNumber>
    </submittedName>
</protein>
<evidence type="ECO:0000313" key="9">
    <source>
        <dbReference type="Proteomes" id="UP000238479"/>
    </source>
</evidence>
<dbReference type="PANTHER" id="PTHR48063">
    <property type="entry name" value="LRR RECEPTOR-LIKE KINASE"/>
    <property type="match status" value="1"/>
</dbReference>
<keyword evidence="2" id="KW-0812">Transmembrane</keyword>
<name>A0A2P6R965_ROSCH</name>
<comment type="caution">
    <text evidence="8">The sequence shown here is derived from an EMBL/GenBank/DDBJ whole genome shotgun (WGS) entry which is preliminary data.</text>
</comment>
<dbReference type="Pfam" id="PF00560">
    <property type="entry name" value="LRR_1"/>
    <property type="match status" value="2"/>
</dbReference>
<dbReference type="GO" id="GO:0016020">
    <property type="term" value="C:membrane"/>
    <property type="evidence" value="ECO:0007669"/>
    <property type="project" value="UniProtKB-SubCell"/>
</dbReference>
<evidence type="ECO:0000256" key="5">
    <source>
        <dbReference type="ARBA" id="ARBA00023136"/>
    </source>
</evidence>
<dbReference type="AlphaFoldDB" id="A0A2P6R965"/>
<dbReference type="InterPro" id="IPR032675">
    <property type="entry name" value="LRR_dom_sf"/>
</dbReference>
<keyword evidence="3" id="KW-0732">Signal</keyword>
<evidence type="ECO:0000256" key="2">
    <source>
        <dbReference type="ARBA" id="ARBA00022692"/>
    </source>
</evidence>
<dbReference type="Proteomes" id="UP000238479">
    <property type="component" value="Chromosome 3"/>
</dbReference>
<dbReference type="InterPro" id="IPR001611">
    <property type="entry name" value="Leu-rich_rpt"/>
</dbReference>
<evidence type="ECO:0000256" key="6">
    <source>
        <dbReference type="ARBA" id="ARBA00023170"/>
    </source>
</evidence>
<dbReference type="PANTHER" id="PTHR48063:SF112">
    <property type="entry name" value="RECEPTOR LIKE PROTEIN 30-LIKE"/>
    <property type="match status" value="1"/>
</dbReference>
<evidence type="ECO:0000256" key="3">
    <source>
        <dbReference type="ARBA" id="ARBA00022729"/>
    </source>
</evidence>
<evidence type="ECO:0000256" key="4">
    <source>
        <dbReference type="ARBA" id="ARBA00022989"/>
    </source>
</evidence>
<dbReference type="GO" id="GO:0004674">
    <property type="term" value="F:protein serine/threonine kinase activity"/>
    <property type="evidence" value="ECO:0007669"/>
    <property type="project" value="UniProtKB-KW"/>
</dbReference>
<dbReference type="InterPro" id="IPR046956">
    <property type="entry name" value="RLP23-like"/>
</dbReference>
<keyword evidence="8" id="KW-0418">Kinase</keyword>
<dbReference type="SUPFAM" id="SSF52058">
    <property type="entry name" value="L domain-like"/>
    <property type="match status" value="1"/>
</dbReference>
<proteinExistence type="predicted"/>
<keyword evidence="7" id="KW-0325">Glycoprotein</keyword>
<keyword evidence="9" id="KW-1185">Reference proteome</keyword>
<dbReference type="Gramene" id="PRQ42964">
    <property type="protein sequence ID" value="PRQ42964"/>
    <property type="gene ID" value="RchiOBHm_Chr3g0463321"/>
</dbReference>
<keyword evidence="4" id="KW-1133">Transmembrane helix</keyword>
<accession>A0A2P6R965</accession>
<organism evidence="8 9">
    <name type="scientific">Rosa chinensis</name>
    <name type="common">China rose</name>
    <dbReference type="NCBI Taxonomy" id="74649"/>
    <lineage>
        <taxon>Eukaryota</taxon>
        <taxon>Viridiplantae</taxon>
        <taxon>Streptophyta</taxon>
        <taxon>Embryophyta</taxon>
        <taxon>Tracheophyta</taxon>
        <taxon>Spermatophyta</taxon>
        <taxon>Magnoliopsida</taxon>
        <taxon>eudicotyledons</taxon>
        <taxon>Gunneridae</taxon>
        <taxon>Pentapetalae</taxon>
        <taxon>rosids</taxon>
        <taxon>fabids</taxon>
        <taxon>Rosales</taxon>
        <taxon>Rosaceae</taxon>
        <taxon>Rosoideae</taxon>
        <taxon>Rosoideae incertae sedis</taxon>
        <taxon>Rosa</taxon>
    </lineage>
</organism>